<dbReference type="PANTHER" id="PTHR13673:SF0">
    <property type="entry name" value="VPS35 ENDOSOMAL PROTEIN-SORTING FACTOR-LIKE"/>
    <property type="match status" value="1"/>
</dbReference>
<evidence type="ECO:0000313" key="8">
    <source>
        <dbReference type="EMBL" id="KAJ5077829.1"/>
    </source>
</evidence>
<evidence type="ECO:0000256" key="4">
    <source>
        <dbReference type="ARBA" id="ARBA00022753"/>
    </source>
</evidence>
<comment type="subcellular location">
    <subcellularLocation>
        <location evidence="1">Endosome</location>
    </subcellularLocation>
</comment>
<evidence type="ECO:0000256" key="2">
    <source>
        <dbReference type="ARBA" id="ARBA00010704"/>
    </source>
</evidence>
<evidence type="ECO:0000259" key="7">
    <source>
        <dbReference type="PROSITE" id="PS50168"/>
    </source>
</evidence>
<evidence type="ECO:0000256" key="5">
    <source>
        <dbReference type="ARBA" id="ARBA00022927"/>
    </source>
</evidence>
<sequence>MNEENIQITPIQRNYETEKRNNLIPLQIAFNHPLETIKTVIIEPKKKSKRKSKRKSKSKKKSKEENPLEEDPLTKSEEYDPLTTNIYENKQKYNPYMTSGMLLSNTSLSITETSGQNFSLKDDFELQFVPWTVRKTSILAKYTTNSKISIQSKFKDDNDFGTDMQNKQTSLSQKVSRDNSDNLSQGKTKIERLKASEQEKEREKKLTLTQDEYLKYIQKITEELGQCWNNNDRVGALRYVIRAAKMLRNTSCLPFYPSQFFLLADLFDSFGDLVFDRLLDLTDAIDPLTGRKYPPLNRDFTIEQVPEPSKETARNWFYKIVSVREVLPRIYTEIAFLSCYKFFSNEELGDAIERLGKMIRGIGKPITALYCRAYLVKKAKELLPNKNDFIVDLFEDYLLSFKHQLLSERHTQYLQKKGLDFNKYIDLHKPAIEWIIQNIGLDGNNETFLKILSIFKENCQSSMIFEIILNSFRPSIISSNITQLIQIFQELDDSIPRYKLYVTLGRTLCITPPPKEKILKVLNEIWNVVSRFPEIHDYISVAEVFIEYPLKNCSTKHVDVMVKDILRHISKSGSKDIVLQIATITQKIIWFSPSLTAVLFSDNFTKLMNLITGDSKVELAKTIVNSLMKSSEFVSDPLILYSIFEQTKLLHDSITSLSTPEQIKEISQLISNFLEKTYFGNEVEKELNFLVECRETFLNLDSVIGCLVQRALLLTMKTFKIVKKKHTKKTTDFVKACLSYAYITIPSMNDYFLRLNLYLQAGEISLINSIVSQADTFFRAALTLFQELSTQKSSGDSNSVLIDEQKLIDFLRYFSSILLVVPGHPELGASYLIKAMIKVLKDFPWSQGSDAKIQIYFSLIMLFASLSQRNYIYHVPNIDSNDTLYAGDSEFLQELQGFSSILVQEVMNELYVLEKEMNPQSKKKNAILSLDFFNILIEHYVLDKQSAKLLLKLFENAKKSDYTDRIYLKNTLDSIQKKQDSIYQQLFSKLSKF</sequence>
<feature type="region of interest" description="Disordered" evidence="6">
    <location>
        <begin position="41"/>
        <end position="81"/>
    </location>
</feature>
<evidence type="ECO:0000256" key="3">
    <source>
        <dbReference type="ARBA" id="ARBA00022448"/>
    </source>
</evidence>
<comment type="caution">
    <text evidence="8">The sequence shown here is derived from an EMBL/GenBank/DDBJ whole genome shotgun (WGS) entry which is preliminary data.</text>
</comment>
<dbReference type="OMA" id="XGISECL"/>
<dbReference type="InterPro" id="IPR029705">
    <property type="entry name" value="VPS35L"/>
</dbReference>
<protein>
    <submittedName>
        <fullName evidence="8">Esophageal cancer associated protein</fullName>
    </submittedName>
</protein>
<feature type="domain" description="DED" evidence="7">
    <location>
        <begin position="890"/>
        <end position="968"/>
    </location>
</feature>
<feature type="compositionally biased region" description="Basic and acidic residues" evidence="6">
    <location>
        <begin position="62"/>
        <end position="78"/>
    </location>
</feature>
<accession>A0A9Q0RF69</accession>
<name>A0A9Q0RF69_ANAIG</name>
<proteinExistence type="inferred from homology"/>
<evidence type="ECO:0000313" key="9">
    <source>
        <dbReference type="Proteomes" id="UP001149090"/>
    </source>
</evidence>
<dbReference type="EMBL" id="JAPDFW010000056">
    <property type="protein sequence ID" value="KAJ5077829.1"/>
    <property type="molecule type" value="Genomic_DNA"/>
</dbReference>
<feature type="compositionally biased region" description="Basic residues" evidence="6">
    <location>
        <begin position="46"/>
        <end position="61"/>
    </location>
</feature>
<feature type="compositionally biased region" description="Polar residues" evidence="6">
    <location>
        <begin position="163"/>
        <end position="174"/>
    </location>
</feature>
<dbReference type="OrthoDB" id="1734063at2759"/>
<feature type="region of interest" description="Disordered" evidence="6">
    <location>
        <begin position="154"/>
        <end position="187"/>
    </location>
</feature>
<dbReference type="GO" id="GO:0032456">
    <property type="term" value="P:endocytic recycling"/>
    <property type="evidence" value="ECO:0007669"/>
    <property type="project" value="InterPro"/>
</dbReference>
<comment type="similarity">
    <text evidence="2">Belongs to the VPS35L family.</text>
</comment>
<dbReference type="AlphaFoldDB" id="A0A9Q0RF69"/>
<dbReference type="GO" id="GO:0015031">
    <property type="term" value="P:protein transport"/>
    <property type="evidence" value="ECO:0007669"/>
    <property type="project" value="UniProtKB-KW"/>
</dbReference>
<keyword evidence="4" id="KW-0967">Endosome</keyword>
<dbReference type="GO" id="GO:0005768">
    <property type="term" value="C:endosome"/>
    <property type="evidence" value="ECO:0007669"/>
    <property type="project" value="UniProtKB-SubCell"/>
</dbReference>
<keyword evidence="5" id="KW-0653">Protein transport</keyword>
<evidence type="ECO:0000256" key="6">
    <source>
        <dbReference type="SAM" id="MobiDB-lite"/>
    </source>
</evidence>
<reference evidence="8" key="1">
    <citation type="submission" date="2022-10" db="EMBL/GenBank/DDBJ databases">
        <title>Novel sulphate-reducing endosymbionts in the free-living metamonad Anaeramoeba.</title>
        <authorList>
            <person name="Jerlstrom-Hultqvist J."/>
            <person name="Cepicka I."/>
            <person name="Gallot-Lavallee L."/>
            <person name="Salas-Leiva D."/>
            <person name="Curtis B.A."/>
            <person name="Zahonova K."/>
            <person name="Pipaliya S."/>
            <person name="Dacks J."/>
            <person name="Roger A.J."/>
        </authorList>
    </citation>
    <scope>NUCLEOTIDE SEQUENCE</scope>
    <source>
        <strain evidence="8">BMAN</strain>
    </source>
</reference>
<gene>
    <name evidence="8" type="ORF">M0811_05519</name>
</gene>
<dbReference type="Proteomes" id="UP001149090">
    <property type="component" value="Unassembled WGS sequence"/>
</dbReference>
<dbReference type="PANTHER" id="PTHR13673">
    <property type="entry name" value="ESOPHAGEAL CANCER ASSOCIATED PROTEIN"/>
    <property type="match status" value="1"/>
</dbReference>
<dbReference type="InterPro" id="IPR001875">
    <property type="entry name" value="DED_dom"/>
</dbReference>
<keyword evidence="9" id="KW-1185">Reference proteome</keyword>
<organism evidence="8 9">
    <name type="scientific">Anaeramoeba ignava</name>
    <name type="common">Anaerobic marine amoeba</name>
    <dbReference type="NCBI Taxonomy" id="1746090"/>
    <lineage>
        <taxon>Eukaryota</taxon>
        <taxon>Metamonada</taxon>
        <taxon>Anaeramoebidae</taxon>
        <taxon>Anaeramoeba</taxon>
    </lineage>
</organism>
<keyword evidence="3" id="KW-0813">Transport</keyword>
<dbReference type="PROSITE" id="PS50168">
    <property type="entry name" value="DED"/>
    <property type="match status" value="1"/>
</dbReference>
<evidence type="ECO:0000256" key="1">
    <source>
        <dbReference type="ARBA" id="ARBA00004177"/>
    </source>
</evidence>